<dbReference type="EMBL" id="QSJS01000022">
    <property type="protein sequence ID" value="RHD92010.1"/>
    <property type="molecule type" value="Genomic_DNA"/>
</dbReference>
<dbReference type="InterPro" id="IPR036890">
    <property type="entry name" value="HATPase_C_sf"/>
</dbReference>
<dbReference type="GO" id="GO:0005524">
    <property type="term" value="F:ATP binding"/>
    <property type="evidence" value="ECO:0007669"/>
    <property type="project" value="UniProtKB-KW"/>
</dbReference>
<gene>
    <name evidence="2" type="ORF">DW775_13235</name>
</gene>
<evidence type="ECO:0000313" key="2">
    <source>
        <dbReference type="EMBL" id="RHD92010.1"/>
    </source>
</evidence>
<evidence type="ECO:0000259" key="1">
    <source>
        <dbReference type="Pfam" id="PF25856"/>
    </source>
</evidence>
<comment type="caution">
    <text evidence="2">The sequence shown here is derived from an EMBL/GenBank/DDBJ whole genome shotgun (WGS) entry which is preliminary data.</text>
</comment>
<sequence>MGVRKNYGDNVREFDLNIEKILENWENYHAIREIIANALDEQIITKTKDIEIKQSNDGWWHIVDYGRGLNYHHLTQNENEEKLSNDKLIGRFGVGLKDALATLYRHNVKVKIKSKYGTITLKTASKVGFEDIITLHAEITPTNDTYMVGTDFCLYGCTKEDIEKAKSLFLKFTEDTSLEKTKYGEVLDNSGINSSIYINGVKVAEETNFLFSYNITSLNAQIKKALNRERTNVGRTAYTGRIKDILKECCSDVVIEKLVDDLQEFGSGNRHDELSWSDVAMHASMKMSELKKDTTFVTADDLKYTPSLIDDMRRSGYNPVVVPDNLINKMEDYNTGADDGKTLTTAKQYVKEEQSRFVPNVINVSELTVDERNVYDKTDRILEFIGGKPSIVKEIQIVDKIYESEIFSETVGLWVPDEGRVLIKRKQLKELSKYAGTLLHECGHAISGAGDVSRDFEAELTDIIGVLASKILSM</sequence>
<dbReference type="Gene3D" id="3.30.565.10">
    <property type="entry name" value="Histidine kinase-like ATPase, C-terminal domain"/>
    <property type="match status" value="1"/>
</dbReference>
<proteinExistence type="predicted"/>
<dbReference type="Pfam" id="PF25856">
    <property type="entry name" value="MPN635_N"/>
    <property type="match status" value="1"/>
</dbReference>
<feature type="domain" description="MPN635 N-terminal" evidence="1">
    <location>
        <begin position="160"/>
        <end position="251"/>
    </location>
</feature>
<dbReference type="AlphaFoldDB" id="A0A414HW00"/>
<keyword evidence="2" id="KW-0067">ATP-binding</keyword>
<keyword evidence="2" id="KW-0547">Nucleotide-binding</keyword>
<reference evidence="2 3" key="1">
    <citation type="submission" date="2018-08" db="EMBL/GenBank/DDBJ databases">
        <title>A genome reference for cultivated species of the human gut microbiota.</title>
        <authorList>
            <person name="Zou Y."/>
            <person name="Xue W."/>
            <person name="Luo G."/>
        </authorList>
    </citation>
    <scope>NUCLEOTIDE SEQUENCE [LARGE SCALE GENOMIC DNA]</scope>
    <source>
        <strain evidence="2 3">AM30-13AC</strain>
    </source>
</reference>
<organism evidence="2 3">
    <name type="scientific">Agathobacter rectalis</name>
    <dbReference type="NCBI Taxonomy" id="39491"/>
    <lineage>
        <taxon>Bacteria</taxon>
        <taxon>Bacillati</taxon>
        <taxon>Bacillota</taxon>
        <taxon>Clostridia</taxon>
        <taxon>Lachnospirales</taxon>
        <taxon>Lachnospiraceae</taxon>
        <taxon>Agathobacter</taxon>
    </lineage>
</organism>
<name>A0A414HW00_9FIRM</name>
<evidence type="ECO:0000313" key="3">
    <source>
        <dbReference type="Proteomes" id="UP000284835"/>
    </source>
</evidence>
<dbReference type="Proteomes" id="UP000284835">
    <property type="component" value="Unassembled WGS sequence"/>
</dbReference>
<dbReference type="InterPro" id="IPR058987">
    <property type="entry name" value="MPN635_N"/>
</dbReference>
<protein>
    <submittedName>
        <fullName evidence="2">ATP-binding protein</fullName>
    </submittedName>
</protein>
<dbReference type="SUPFAM" id="SSF55874">
    <property type="entry name" value="ATPase domain of HSP90 chaperone/DNA topoisomerase II/histidine kinase"/>
    <property type="match status" value="1"/>
</dbReference>
<accession>A0A414HW00</accession>